<dbReference type="AlphaFoldDB" id="A0A1W9KU55"/>
<dbReference type="Pfam" id="PF00990">
    <property type="entry name" value="GGDEF"/>
    <property type="match status" value="1"/>
</dbReference>
<dbReference type="GO" id="GO:0052621">
    <property type="term" value="F:diguanylate cyclase activity"/>
    <property type="evidence" value="ECO:0007669"/>
    <property type="project" value="UniProtKB-EC"/>
</dbReference>
<dbReference type="EMBL" id="MTEI01000005">
    <property type="protein sequence ID" value="OQW88032.1"/>
    <property type="molecule type" value="Genomic_DNA"/>
</dbReference>
<reference evidence="4 5" key="1">
    <citation type="submission" date="2017-01" db="EMBL/GenBank/DDBJ databases">
        <title>Novel large sulfur bacteria in the metagenomes of groundwater-fed chemosynthetic microbial mats in the Lake Huron basin.</title>
        <authorList>
            <person name="Sharrar A.M."/>
            <person name="Flood B.E."/>
            <person name="Bailey J.V."/>
            <person name="Jones D.S."/>
            <person name="Biddanda B."/>
            <person name="Ruberg S.A."/>
            <person name="Marcus D.N."/>
            <person name="Dick G.J."/>
        </authorList>
    </citation>
    <scope>NUCLEOTIDE SEQUENCE [LARGE SCALE GENOMIC DNA]</scope>
    <source>
        <strain evidence="4">A7</strain>
    </source>
</reference>
<feature type="domain" description="GGDEF" evidence="3">
    <location>
        <begin position="196"/>
        <end position="325"/>
    </location>
</feature>
<dbReference type="InterPro" id="IPR043128">
    <property type="entry name" value="Rev_trsase/Diguanyl_cyclase"/>
</dbReference>
<dbReference type="FunFam" id="3.30.70.270:FF:000001">
    <property type="entry name" value="Diguanylate cyclase domain protein"/>
    <property type="match status" value="1"/>
</dbReference>
<dbReference type="NCBIfam" id="TIGR00254">
    <property type="entry name" value="GGDEF"/>
    <property type="match status" value="1"/>
</dbReference>
<proteinExistence type="predicted"/>
<dbReference type="GO" id="GO:0005886">
    <property type="term" value="C:plasma membrane"/>
    <property type="evidence" value="ECO:0007669"/>
    <property type="project" value="TreeGrafter"/>
</dbReference>
<dbReference type="Proteomes" id="UP000192505">
    <property type="component" value="Unassembled WGS sequence"/>
</dbReference>
<dbReference type="SUPFAM" id="SSF55073">
    <property type="entry name" value="Nucleotide cyclase"/>
    <property type="match status" value="1"/>
</dbReference>
<gene>
    <name evidence="4" type="ORF">BWK72_09765</name>
</gene>
<dbReference type="GO" id="GO:0043709">
    <property type="term" value="P:cell adhesion involved in single-species biofilm formation"/>
    <property type="evidence" value="ECO:0007669"/>
    <property type="project" value="TreeGrafter"/>
</dbReference>
<organism evidence="4 5">
    <name type="scientific">Rhodoferax ferrireducens</name>
    <dbReference type="NCBI Taxonomy" id="192843"/>
    <lineage>
        <taxon>Bacteria</taxon>
        <taxon>Pseudomonadati</taxon>
        <taxon>Pseudomonadota</taxon>
        <taxon>Betaproteobacteria</taxon>
        <taxon>Burkholderiales</taxon>
        <taxon>Comamonadaceae</taxon>
        <taxon>Rhodoferax</taxon>
    </lineage>
</organism>
<evidence type="ECO:0000313" key="4">
    <source>
        <dbReference type="EMBL" id="OQW88032.1"/>
    </source>
</evidence>
<name>A0A1W9KU55_9BURK</name>
<evidence type="ECO:0000313" key="5">
    <source>
        <dbReference type="Proteomes" id="UP000192505"/>
    </source>
</evidence>
<comment type="catalytic activity">
    <reaction evidence="2">
        <text>2 GTP = 3',3'-c-di-GMP + 2 diphosphate</text>
        <dbReference type="Rhea" id="RHEA:24898"/>
        <dbReference type="ChEBI" id="CHEBI:33019"/>
        <dbReference type="ChEBI" id="CHEBI:37565"/>
        <dbReference type="ChEBI" id="CHEBI:58805"/>
        <dbReference type="EC" id="2.7.7.65"/>
    </reaction>
</comment>
<dbReference type="InterPro" id="IPR050469">
    <property type="entry name" value="Diguanylate_Cyclase"/>
</dbReference>
<dbReference type="EC" id="2.7.7.65" evidence="1"/>
<sequence length="345" mass="38902">MQKLLQGLAHLSGLRDRQMMDLALVKLIGQSALWRFNVVRLLRAVGPPDDQHWVTLGQWDHQHAVPERDEVWLDVSTLPRLEDFVHREAAVVTESVIRAGSGPFTTIFPIDTQASVCSVLEVESDDPVPASTEAQIDSVLHLYENLQGLLDYGERDTLTELLNRKTFDRAFLRAAQAPSPERPLDRPERRSTAAQGGYWLAVMDIDHFKHVNDNYGHLIGDEVLLLLARQMRASFRFHDQLYRFGGEEFVVLMRCADHNDAQGALERFRRQVEEHAFPQVGHITVSIGFAPLRADDTPSGAFDRADKAVFYAKSHGRNQTCSFTTLIASGELVESVDALQDVDFF</sequence>
<comment type="caution">
    <text evidence="4">The sequence shown here is derived from an EMBL/GenBank/DDBJ whole genome shotgun (WGS) entry which is preliminary data.</text>
</comment>
<dbReference type="GO" id="GO:1902201">
    <property type="term" value="P:negative regulation of bacterial-type flagellum-dependent cell motility"/>
    <property type="evidence" value="ECO:0007669"/>
    <property type="project" value="TreeGrafter"/>
</dbReference>
<evidence type="ECO:0000259" key="3">
    <source>
        <dbReference type="PROSITE" id="PS50887"/>
    </source>
</evidence>
<evidence type="ECO:0000256" key="2">
    <source>
        <dbReference type="ARBA" id="ARBA00034247"/>
    </source>
</evidence>
<dbReference type="PROSITE" id="PS50887">
    <property type="entry name" value="GGDEF"/>
    <property type="match status" value="1"/>
</dbReference>
<dbReference type="Gene3D" id="3.30.70.270">
    <property type="match status" value="1"/>
</dbReference>
<dbReference type="InterPro" id="IPR029787">
    <property type="entry name" value="Nucleotide_cyclase"/>
</dbReference>
<protein>
    <recommendedName>
        <fullName evidence="1">diguanylate cyclase</fullName>
        <ecNumber evidence="1">2.7.7.65</ecNumber>
    </recommendedName>
</protein>
<dbReference type="SMART" id="SM00267">
    <property type="entry name" value="GGDEF"/>
    <property type="match status" value="1"/>
</dbReference>
<accession>A0A1W9KU55</accession>
<dbReference type="PANTHER" id="PTHR45138:SF9">
    <property type="entry name" value="DIGUANYLATE CYCLASE DGCM-RELATED"/>
    <property type="match status" value="1"/>
</dbReference>
<dbReference type="CDD" id="cd01949">
    <property type="entry name" value="GGDEF"/>
    <property type="match status" value="1"/>
</dbReference>
<dbReference type="PANTHER" id="PTHR45138">
    <property type="entry name" value="REGULATORY COMPONENTS OF SENSORY TRANSDUCTION SYSTEM"/>
    <property type="match status" value="1"/>
</dbReference>
<evidence type="ECO:0000256" key="1">
    <source>
        <dbReference type="ARBA" id="ARBA00012528"/>
    </source>
</evidence>
<dbReference type="InterPro" id="IPR000160">
    <property type="entry name" value="GGDEF_dom"/>
</dbReference>